<comment type="caution">
    <text evidence="2">The sequence shown here is derived from an EMBL/GenBank/DDBJ whole genome shotgun (WGS) entry which is preliminary data.</text>
</comment>
<dbReference type="PANTHER" id="PTHR43081:SF20">
    <property type="entry name" value="TWO-COMPONENT RESPONSE REGULATOR"/>
    <property type="match status" value="1"/>
</dbReference>
<dbReference type="SMART" id="SM00044">
    <property type="entry name" value="CYCc"/>
    <property type="match status" value="1"/>
</dbReference>
<organism evidence="2 3">
    <name type="scientific">Tectimicrobiota bacterium</name>
    <dbReference type="NCBI Taxonomy" id="2528274"/>
    <lineage>
        <taxon>Bacteria</taxon>
        <taxon>Pseudomonadati</taxon>
        <taxon>Nitrospinota/Tectimicrobiota group</taxon>
        <taxon>Candidatus Tectimicrobiota</taxon>
    </lineage>
</organism>
<evidence type="ECO:0000313" key="3">
    <source>
        <dbReference type="Proteomes" id="UP000772181"/>
    </source>
</evidence>
<dbReference type="GO" id="GO:0004016">
    <property type="term" value="F:adenylate cyclase activity"/>
    <property type="evidence" value="ECO:0007669"/>
    <property type="project" value="UniProtKB-ARBA"/>
</dbReference>
<dbReference type="CDD" id="cd07302">
    <property type="entry name" value="CHD"/>
    <property type="match status" value="1"/>
</dbReference>
<dbReference type="InterPro" id="IPR050697">
    <property type="entry name" value="Adenylyl/Guanylyl_Cyclase_3/4"/>
</dbReference>
<proteinExistence type="predicted"/>
<dbReference type="SUPFAM" id="SSF55073">
    <property type="entry name" value="Nucleotide cyclase"/>
    <property type="match status" value="1"/>
</dbReference>
<evidence type="ECO:0000313" key="2">
    <source>
        <dbReference type="EMBL" id="MBI4596562.1"/>
    </source>
</evidence>
<dbReference type="InterPro" id="IPR029787">
    <property type="entry name" value="Nucleotide_cyclase"/>
</dbReference>
<dbReference type="GO" id="GO:0035556">
    <property type="term" value="P:intracellular signal transduction"/>
    <property type="evidence" value="ECO:0007669"/>
    <property type="project" value="InterPro"/>
</dbReference>
<feature type="domain" description="Guanylate cyclase" evidence="1">
    <location>
        <begin position="1"/>
        <end position="123"/>
    </location>
</feature>
<dbReference type="PANTHER" id="PTHR43081">
    <property type="entry name" value="ADENYLATE CYCLASE, TERMINAL-DIFFERENTIATION SPECIFIC-RELATED"/>
    <property type="match status" value="1"/>
</dbReference>
<sequence>MFADVRGFTSLSERMSPTLLRETLNILFAAASELLIQNDALIDKFLGDAIMALFNAPIPQARHREMALQTAIALLGKIANLNLPFEIGIGLNSGPAITGNVGGGEVTDYTAIGDTVNVASRLSGLAGKSEILAGLDTYGGQSHWLPSGYECDRVSLQVKGKEQLVNAYRIFRPKTLESTS</sequence>
<protein>
    <submittedName>
        <fullName evidence="2">Adenylate/guanylate cyclase domain-containing protein</fullName>
    </submittedName>
</protein>
<dbReference type="InterPro" id="IPR001054">
    <property type="entry name" value="A/G_cyclase"/>
</dbReference>
<dbReference type="AlphaFoldDB" id="A0A933GMX1"/>
<dbReference type="EMBL" id="JACQWF010000407">
    <property type="protein sequence ID" value="MBI4596562.1"/>
    <property type="molecule type" value="Genomic_DNA"/>
</dbReference>
<reference evidence="2" key="1">
    <citation type="submission" date="2020-07" db="EMBL/GenBank/DDBJ databases">
        <title>Huge and variable diversity of episymbiotic CPR bacteria and DPANN archaea in groundwater ecosystems.</title>
        <authorList>
            <person name="He C.Y."/>
            <person name="Keren R."/>
            <person name="Whittaker M."/>
            <person name="Farag I.F."/>
            <person name="Doudna J."/>
            <person name="Cate J.H.D."/>
            <person name="Banfield J.F."/>
        </authorList>
    </citation>
    <scope>NUCLEOTIDE SEQUENCE</scope>
    <source>
        <strain evidence="2">NC_groundwater_1482_Ag_S-0.65um_47_24</strain>
    </source>
</reference>
<dbReference type="Proteomes" id="UP000772181">
    <property type="component" value="Unassembled WGS sequence"/>
</dbReference>
<accession>A0A933GMX1</accession>
<evidence type="ECO:0000259" key="1">
    <source>
        <dbReference type="PROSITE" id="PS50125"/>
    </source>
</evidence>
<name>A0A933GMX1_UNCTE</name>
<dbReference type="GO" id="GO:0006171">
    <property type="term" value="P:cAMP biosynthetic process"/>
    <property type="evidence" value="ECO:0007669"/>
    <property type="project" value="TreeGrafter"/>
</dbReference>
<dbReference type="Gene3D" id="3.30.70.1230">
    <property type="entry name" value="Nucleotide cyclase"/>
    <property type="match status" value="1"/>
</dbReference>
<dbReference type="PROSITE" id="PS50125">
    <property type="entry name" value="GUANYLATE_CYCLASE_2"/>
    <property type="match status" value="1"/>
</dbReference>
<dbReference type="Pfam" id="PF00211">
    <property type="entry name" value="Guanylate_cyc"/>
    <property type="match status" value="1"/>
</dbReference>
<gene>
    <name evidence="2" type="ORF">HY730_09355</name>
</gene>